<dbReference type="Pfam" id="PF13551">
    <property type="entry name" value="HTH_29"/>
    <property type="match status" value="1"/>
</dbReference>
<reference evidence="3 4" key="1">
    <citation type="submission" date="2017-07" db="EMBL/GenBank/DDBJ databases">
        <title>A draft genome sequence of Komagataeibacter sp. T5K1.</title>
        <authorList>
            <person name="Skraban J."/>
            <person name="Cleenwerck I."/>
            <person name="Vandamme P."/>
            <person name="Trcek J."/>
        </authorList>
    </citation>
    <scope>NUCLEOTIDE SEQUENCE [LARGE SCALE GENOMIC DNA]</scope>
    <source>
        <strain evidence="3 4">T5K1</strain>
    </source>
</reference>
<dbReference type="InterPro" id="IPR009057">
    <property type="entry name" value="Homeodomain-like_sf"/>
</dbReference>
<name>A0A318QAH5_9PROT</name>
<evidence type="ECO:0000256" key="1">
    <source>
        <dbReference type="SAM" id="MobiDB-lite"/>
    </source>
</evidence>
<proteinExistence type="predicted"/>
<evidence type="ECO:0000259" key="2">
    <source>
        <dbReference type="Pfam" id="PF13592"/>
    </source>
</evidence>
<feature type="domain" description="Winged helix-turn helix" evidence="2">
    <location>
        <begin position="108"/>
        <end position="164"/>
    </location>
</feature>
<protein>
    <submittedName>
        <fullName evidence="3">IS630 family transposase</fullName>
    </submittedName>
</protein>
<feature type="region of interest" description="Disordered" evidence="1">
    <location>
        <begin position="1"/>
        <end position="22"/>
    </location>
</feature>
<gene>
    <name evidence="3" type="ORF">CFR71_15095</name>
</gene>
<dbReference type="Pfam" id="PF13592">
    <property type="entry name" value="HTH_33"/>
    <property type="match status" value="1"/>
</dbReference>
<dbReference type="AlphaFoldDB" id="A0A318QAH5"/>
<evidence type="ECO:0000313" key="3">
    <source>
        <dbReference type="EMBL" id="PYD74428.1"/>
    </source>
</evidence>
<sequence length="176" mass="19806">MGSPLSLRDDHDSSELRRLARRSRHAGQSRRLLALAAIYDGASRGEAALLAGTDRQSIRDWVVRFNADGPDGLVDRHGGGQKARLTQEMLSALKTRLEEGPIPAVHGVVRWRLCDLCGWLHETYGVSLSETRLGQIIRREGFRLLTARPRHYRQDTEAQDIFKKSSPVSWRRSGPD</sequence>
<feature type="non-terminal residue" evidence="3">
    <location>
        <position position="176"/>
    </location>
</feature>
<accession>A0A318QAH5</accession>
<dbReference type="Proteomes" id="UP000247609">
    <property type="component" value="Unassembled WGS sequence"/>
</dbReference>
<comment type="caution">
    <text evidence="3">The sequence shown here is derived from an EMBL/GenBank/DDBJ whole genome shotgun (WGS) entry which is preliminary data.</text>
</comment>
<dbReference type="EMBL" id="NOXG01000060">
    <property type="protein sequence ID" value="PYD74428.1"/>
    <property type="molecule type" value="Genomic_DNA"/>
</dbReference>
<dbReference type="InterPro" id="IPR025959">
    <property type="entry name" value="Winged_HTH_dom"/>
</dbReference>
<feature type="compositionally biased region" description="Basic and acidic residues" evidence="1">
    <location>
        <begin position="7"/>
        <end position="18"/>
    </location>
</feature>
<evidence type="ECO:0000313" key="4">
    <source>
        <dbReference type="Proteomes" id="UP000247609"/>
    </source>
</evidence>
<dbReference type="SUPFAM" id="SSF46689">
    <property type="entry name" value="Homeodomain-like"/>
    <property type="match status" value="1"/>
</dbReference>
<organism evidence="3 4">
    <name type="scientific">Novacetimonas pomaceti</name>
    <dbReference type="NCBI Taxonomy" id="2021998"/>
    <lineage>
        <taxon>Bacteria</taxon>
        <taxon>Pseudomonadati</taxon>
        <taxon>Pseudomonadota</taxon>
        <taxon>Alphaproteobacteria</taxon>
        <taxon>Acetobacterales</taxon>
        <taxon>Acetobacteraceae</taxon>
        <taxon>Novacetimonas</taxon>
    </lineage>
</organism>